<dbReference type="AlphaFoldDB" id="A0A2R6NRW5"/>
<evidence type="ECO:0000313" key="3">
    <source>
        <dbReference type="Proteomes" id="UP000186601"/>
    </source>
</evidence>
<protein>
    <submittedName>
        <fullName evidence="2">Uncharacterized protein</fullName>
    </submittedName>
</protein>
<accession>A0A2R6NRW5</accession>
<name>A0A2R6NRW5_9APHY</name>
<dbReference type="STRING" id="98765.A0A2R6NRW5"/>
<gene>
    <name evidence="2" type="ORF">PHLCEN_2v9111</name>
</gene>
<evidence type="ECO:0000313" key="2">
    <source>
        <dbReference type="EMBL" id="PSR75460.1"/>
    </source>
</evidence>
<dbReference type="Proteomes" id="UP000186601">
    <property type="component" value="Unassembled WGS sequence"/>
</dbReference>
<feature type="region of interest" description="Disordered" evidence="1">
    <location>
        <begin position="1"/>
        <end position="21"/>
    </location>
</feature>
<sequence length="383" mass="43277">MAHGRRHFEHRGHHSHSRLTHQLHLSGQERAEFEALVLANPTAGPLELCVGPRNLKGTGKSAADIALPLLNKDRIKVERNQIRRGSKGDLKSLDASLVEFEEFCAEEDFVIQHPTIEPVSVISMQTAAMRSELIKDAPIEDDAVNGIVTDAAHGFWQESKMLLLISSSYSSVLQMWMPVLISYMNGASADHYHHHFLALFRSIRDRANACGVKLTDSLFRNVLSFSEAERGGFISAYIAFWIEEGSRRSEDDLRSAAEKLLKGCRQHFGAGVTRISRNSGIIPSEEAALFKKMALGLLDLPSVKKFQKHAKRLLKKFPKIKNWLEWWTREAHASMLFIAHRKMDPILWDELPQSTNAEEAMHAKIYAARIKSWPHWISVGIFS</sequence>
<comment type="caution">
    <text evidence="2">The sequence shown here is derived from an EMBL/GenBank/DDBJ whole genome shotgun (WGS) entry which is preliminary data.</text>
</comment>
<evidence type="ECO:0000256" key="1">
    <source>
        <dbReference type="SAM" id="MobiDB-lite"/>
    </source>
</evidence>
<organism evidence="2 3">
    <name type="scientific">Hermanssonia centrifuga</name>
    <dbReference type="NCBI Taxonomy" id="98765"/>
    <lineage>
        <taxon>Eukaryota</taxon>
        <taxon>Fungi</taxon>
        <taxon>Dikarya</taxon>
        <taxon>Basidiomycota</taxon>
        <taxon>Agaricomycotina</taxon>
        <taxon>Agaricomycetes</taxon>
        <taxon>Polyporales</taxon>
        <taxon>Meruliaceae</taxon>
        <taxon>Hermanssonia</taxon>
    </lineage>
</organism>
<dbReference type="EMBL" id="MLYV02000895">
    <property type="protein sequence ID" value="PSR75460.1"/>
    <property type="molecule type" value="Genomic_DNA"/>
</dbReference>
<proteinExistence type="predicted"/>
<reference evidence="2 3" key="1">
    <citation type="submission" date="2018-02" db="EMBL/GenBank/DDBJ databases">
        <title>Genome sequence of the basidiomycete white-rot fungus Phlebia centrifuga.</title>
        <authorList>
            <person name="Granchi Z."/>
            <person name="Peng M."/>
            <person name="de Vries R.P."/>
            <person name="Hilden K."/>
            <person name="Makela M.R."/>
            <person name="Grigoriev I."/>
            <person name="Riley R."/>
        </authorList>
    </citation>
    <scope>NUCLEOTIDE SEQUENCE [LARGE SCALE GENOMIC DNA]</scope>
    <source>
        <strain evidence="2 3">FBCC195</strain>
    </source>
</reference>
<dbReference type="OrthoDB" id="2800239at2759"/>
<keyword evidence="3" id="KW-1185">Reference proteome</keyword>